<dbReference type="Proteomes" id="UP000676246">
    <property type="component" value="Unassembled WGS sequence"/>
</dbReference>
<proteinExistence type="predicted"/>
<sequence>MVSAAAACAVAFLAPQQQLAFALEDAELVQHARESGGGWRGYCTINHKPPGSGERLREIVLPVAELPWFIEKALRAFRGEDLYIAQHSYAARQRRTGDLLSLNLAHVDLDVYKSAWSKMAPEAVAPVIVERLADAGIPPPSYIVASGRGLQAKWVWSRPLVPDALPRWQAAHRWLVREGGPLDEFGADEKAILPTQILRLVGSTHQQADEVVRVVWMSGTLAEPTTYDFDAWCAKVLPYTREQVREFRARLKQFKVWDEENAANRQRLADEEGAAVAKARALARQKAWEQTARAIGTTPAALASMDDLVAGEVWQRRIKTMEKIVETRWGAAGVPAGQRHEWVWIAANALAWVNRDQAKPLGADLTAWARRLVPGYTAVEVRAAAASVLKRAAGQGAGLYRMTEATFRAKLGVTEEDVAQAMGARRNADEDRWDIGAMGFEPMRGLDFDAYKAETRRRQAEAAVRTNTMHRAAREPLVAKAKALRAAGQSLPEVAKALGVSVGTAWNWTKA</sequence>
<dbReference type="EMBL" id="JAGQDD010000034">
    <property type="protein sequence ID" value="MBQ0933609.1"/>
    <property type="molecule type" value="Genomic_DNA"/>
</dbReference>
<dbReference type="RefSeq" id="WP_210857273.1">
    <property type="nucleotide sequence ID" value="NZ_JAGQDD010000034.1"/>
</dbReference>
<protein>
    <recommendedName>
        <fullName evidence="3">RepB-like DNA primase domain-containing protein</fullName>
    </recommendedName>
</protein>
<comment type="caution">
    <text evidence="1">The sequence shown here is derived from an EMBL/GenBank/DDBJ whole genome shotgun (WGS) entry which is preliminary data.</text>
</comment>
<evidence type="ECO:0000313" key="2">
    <source>
        <dbReference type="Proteomes" id="UP000676246"/>
    </source>
</evidence>
<accession>A0A940YBR1</accession>
<gene>
    <name evidence="1" type="ORF">KAK03_24320</name>
</gene>
<evidence type="ECO:0008006" key="3">
    <source>
        <dbReference type="Google" id="ProtNLM"/>
    </source>
</evidence>
<reference evidence="1 2" key="1">
    <citation type="submission" date="2021-04" db="EMBL/GenBank/DDBJ databases">
        <title>The genome sequence of Ideonella sp. 3Y2.</title>
        <authorList>
            <person name="Liu Y."/>
        </authorList>
    </citation>
    <scope>NUCLEOTIDE SEQUENCE [LARGE SCALE GENOMIC DNA]</scope>
    <source>
        <strain evidence="1 2">3Y2</strain>
    </source>
</reference>
<name>A0A940YBR1_9BURK</name>
<dbReference type="AlphaFoldDB" id="A0A940YBR1"/>
<evidence type="ECO:0000313" key="1">
    <source>
        <dbReference type="EMBL" id="MBQ0933609.1"/>
    </source>
</evidence>
<organism evidence="1 2">
    <name type="scientific">Ideonella alba</name>
    <dbReference type="NCBI Taxonomy" id="2824118"/>
    <lineage>
        <taxon>Bacteria</taxon>
        <taxon>Pseudomonadati</taxon>
        <taxon>Pseudomonadota</taxon>
        <taxon>Betaproteobacteria</taxon>
        <taxon>Burkholderiales</taxon>
        <taxon>Sphaerotilaceae</taxon>
        <taxon>Ideonella</taxon>
    </lineage>
</organism>
<keyword evidence="2" id="KW-1185">Reference proteome</keyword>